<dbReference type="EMBL" id="PGET01000001">
    <property type="protein sequence ID" value="PJJ30147.1"/>
    <property type="molecule type" value="Genomic_DNA"/>
</dbReference>
<proteinExistence type="predicted"/>
<gene>
    <name evidence="1" type="ORF">H171_3722</name>
</gene>
<dbReference type="Proteomes" id="UP000231092">
    <property type="component" value="Unassembled WGS sequence"/>
</dbReference>
<name>A0A2M8Z9L6_9FIRM</name>
<accession>A0A2M8Z9L6</accession>
<dbReference type="RefSeq" id="WP_157803190.1">
    <property type="nucleotide sequence ID" value="NZ_PGET01000001.1"/>
</dbReference>
<evidence type="ECO:0000313" key="1">
    <source>
        <dbReference type="EMBL" id="PJJ30147.1"/>
    </source>
</evidence>
<evidence type="ECO:0000313" key="2">
    <source>
        <dbReference type="Proteomes" id="UP000231092"/>
    </source>
</evidence>
<comment type="caution">
    <text evidence="1">The sequence shown here is derived from an EMBL/GenBank/DDBJ whole genome shotgun (WGS) entry which is preliminary data.</text>
</comment>
<sequence>MNVIKPDIYKLGNRNLPKIILRLILRYIKGTPEYFKKEMKKNIKY</sequence>
<organism evidence="1 2">
    <name type="scientific">[Clostridium] celerecrescens 18A</name>
    <dbReference type="NCBI Taxonomy" id="1286362"/>
    <lineage>
        <taxon>Bacteria</taxon>
        <taxon>Bacillati</taxon>
        <taxon>Bacillota</taxon>
        <taxon>Clostridia</taxon>
        <taxon>Lachnospirales</taxon>
        <taxon>Lachnospiraceae</taxon>
        <taxon>Lacrimispora</taxon>
    </lineage>
</organism>
<dbReference type="AlphaFoldDB" id="A0A2M8Z9L6"/>
<reference evidence="1 2" key="1">
    <citation type="submission" date="2017-11" db="EMBL/GenBank/DDBJ databases">
        <title>Understudied soil microbes with underappreciated capabilities: Untangling the Clostridium saccharolyticum group.</title>
        <authorList>
            <person name="Leschine S."/>
        </authorList>
    </citation>
    <scope>NUCLEOTIDE SEQUENCE [LARGE SCALE GENOMIC DNA]</scope>
    <source>
        <strain evidence="1 2">18A</strain>
    </source>
</reference>
<protein>
    <submittedName>
        <fullName evidence="1">Uncharacterized protein</fullName>
    </submittedName>
</protein>